<dbReference type="EMBL" id="JAQNDM010000002">
    <property type="protein sequence ID" value="MDC0709898.1"/>
    <property type="molecule type" value="Genomic_DNA"/>
</dbReference>
<evidence type="ECO:0000313" key="2">
    <source>
        <dbReference type="Proteomes" id="UP001221838"/>
    </source>
</evidence>
<gene>
    <name evidence="1" type="ORF">POL68_15600</name>
</gene>
<name>A0ABT5D8A0_9BACT</name>
<sequence>MLHWVDTSGSRPWSSGSAEVFLDQPRPTGTLCVAVRCRFGSQSDELAMLDTGARWTLIGPEHIELLGDELGEGLEAITMSTRIGRFPGTLHRLPIRLLADQGKDITVDATCLALKTWPGPNILGFTGFLERLRFALDPADGHTSARIHFGPVD</sequence>
<dbReference type="Proteomes" id="UP001221838">
    <property type="component" value="Unassembled WGS sequence"/>
</dbReference>
<proteinExistence type="predicted"/>
<accession>A0ABT5D8A0</accession>
<reference evidence="1 2" key="1">
    <citation type="submission" date="2022-11" db="EMBL/GenBank/DDBJ databases">
        <title>Minimal conservation of predation-associated metabolite biosynthetic gene clusters underscores biosynthetic potential of Myxococcota including descriptions for ten novel species: Archangium lansinium sp. nov., Myxococcus landrumus sp. nov., Nannocystis bai.</title>
        <authorList>
            <person name="Ahearne A."/>
            <person name="Stevens C."/>
            <person name="Dowd S."/>
        </authorList>
    </citation>
    <scope>NUCLEOTIDE SEQUENCE [LARGE SCALE GENOMIC DNA]</scope>
    <source>
        <strain evidence="1 2">NCWAL01</strain>
    </source>
</reference>
<dbReference type="RefSeq" id="WP_272138851.1">
    <property type="nucleotide sequence ID" value="NZ_JAQNDM010000002.1"/>
</dbReference>
<evidence type="ECO:0000313" key="1">
    <source>
        <dbReference type="EMBL" id="MDC0709898.1"/>
    </source>
</evidence>
<protein>
    <recommendedName>
        <fullName evidence="3">Peptidase A2 domain-containing protein</fullName>
    </recommendedName>
</protein>
<comment type="caution">
    <text evidence="1">The sequence shown here is derived from an EMBL/GenBank/DDBJ whole genome shotgun (WGS) entry which is preliminary data.</text>
</comment>
<organism evidence="1 2">
    <name type="scientific">Stigmatella ashevillensis</name>
    <dbReference type="NCBI Taxonomy" id="2995309"/>
    <lineage>
        <taxon>Bacteria</taxon>
        <taxon>Pseudomonadati</taxon>
        <taxon>Myxococcota</taxon>
        <taxon>Myxococcia</taxon>
        <taxon>Myxococcales</taxon>
        <taxon>Cystobacterineae</taxon>
        <taxon>Archangiaceae</taxon>
        <taxon>Stigmatella</taxon>
    </lineage>
</organism>
<evidence type="ECO:0008006" key="3">
    <source>
        <dbReference type="Google" id="ProtNLM"/>
    </source>
</evidence>
<keyword evidence="2" id="KW-1185">Reference proteome</keyword>